<evidence type="ECO:0000313" key="4">
    <source>
        <dbReference type="Proteomes" id="UP000659698"/>
    </source>
</evidence>
<dbReference type="InterPro" id="IPR011033">
    <property type="entry name" value="PRC_barrel-like_sf"/>
</dbReference>
<comment type="caution">
    <text evidence="3">The sequence shown here is derived from an EMBL/GenBank/DDBJ whole genome shotgun (WGS) entry which is preliminary data.</text>
</comment>
<gene>
    <name evidence="3" type="ORF">H7U12_04895</name>
</gene>
<dbReference type="Pfam" id="PF09557">
    <property type="entry name" value="DUF2382"/>
    <property type="match status" value="1"/>
</dbReference>
<organism evidence="3 4">
    <name type="scientific">Rufibacter sediminis</name>
    <dbReference type="NCBI Taxonomy" id="2762756"/>
    <lineage>
        <taxon>Bacteria</taxon>
        <taxon>Pseudomonadati</taxon>
        <taxon>Bacteroidota</taxon>
        <taxon>Cytophagia</taxon>
        <taxon>Cytophagales</taxon>
        <taxon>Hymenobacteraceae</taxon>
        <taxon>Rufibacter</taxon>
    </lineage>
</organism>
<feature type="domain" description="DUF2382" evidence="2">
    <location>
        <begin position="126"/>
        <end position="235"/>
    </location>
</feature>
<dbReference type="InterPro" id="IPR014747">
    <property type="entry name" value="Bac_photo_RC_H_C"/>
</dbReference>
<dbReference type="EMBL" id="JACOAF010000011">
    <property type="protein sequence ID" value="MBC3539006.1"/>
    <property type="molecule type" value="Genomic_DNA"/>
</dbReference>
<keyword evidence="4" id="KW-1185">Reference proteome</keyword>
<evidence type="ECO:0000256" key="1">
    <source>
        <dbReference type="SAM" id="MobiDB-lite"/>
    </source>
</evidence>
<reference evidence="3 4" key="1">
    <citation type="journal article" date="2019" name="Int. J. Syst. Evol. Microbiol.">
        <title>Rufibacter sediminis sp. nov., isolated from freshwater lake sediment.</title>
        <authorList>
            <person name="Qu J.H."/>
            <person name="Zhang L.J."/>
            <person name="Fu Y.H."/>
            <person name="Li H.F."/>
        </authorList>
    </citation>
    <scope>NUCLEOTIDE SEQUENCE [LARGE SCALE GENOMIC DNA]</scope>
    <source>
        <strain evidence="3 4">H-1</strain>
    </source>
</reference>
<accession>A0ABR6VPD9</accession>
<feature type="region of interest" description="Disordered" evidence="1">
    <location>
        <begin position="237"/>
        <end position="262"/>
    </location>
</feature>
<sequence length="262" mass="28887">MVVDLEGSTLDLEPRDVLIPIGIADLHESEDDVILPSVTAEQLRSLPTYHKGSIDQEHETSIRSIFGGLGAAAALTGHHSDRNQDDFYNHELFSDRGFTRRRTSSTDNGYAGTQTNNSVEGGTVIPIIEENLEVGKREVETGGVHVSSRMVERPVEEHVRLREERVVVERTPVDRPATASDLNTFQEGEIELTQHAEVPVVSKEARVVEEVSLEKDVEEREEVIRETLRSTEVDVDRLNTGAPDTSGTGLGIDLGNDRSTVI</sequence>
<dbReference type="SUPFAM" id="SSF50346">
    <property type="entry name" value="PRC-barrel domain"/>
    <property type="match status" value="1"/>
</dbReference>
<protein>
    <submittedName>
        <fullName evidence="3">YsnF/AvaK domain-containing protein</fullName>
    </submittedName>
</protein>
<dbReference type="InterPro" id="IPR019060">
    <property type="entry name" value="DUF2382"/>
</dbReference>
<dbReference type="PANTHER" id="PTHR38463">
    <property type="entry name" value="STRESS RESPONSE PROTEIN YSNF"/>
    <property type="match status" value="1"/>
</dbReference>
<dbReference type="InterPro" id="IPR052967">
    <property type="entry name" value="Stress_Response_Assoc"/>
</dbReference>
<dbReference type="Gene3D" id="3.90.50.10">
    <property type="entry name" value="Photosynthetic Reaction Center, subunit H, domain 2"/>
    <property type="match status" value="1"/>
</dbReference>
<dbReference type="PANTHER" id="PTHR38463:SF1">
    <property type="entry name" value="STRESS RESPONSE PROTEIN YSNF"/>
    <property type="match status" value="1"/>
</dbReference>
<evidence type="ECO:0000313" key="3">
    <source>
        <dbReference type="EMBL" id="MBC3539006.1"/>
    </source>
</evidence>
<dbReference type="Proteomes" id="UP000659698">
    <property type="component" value="Unassembled WGS sequence"/>
</dbReference>
<proteinExistence type="predicted"/>
<name>A0ABR6VPD9_9BACT</name>
<evidence type="ECO:0000259" key="2">
    <source>
        <dbReference type="Pfam" id="PF09557"/>
    </source>
</evidence>